<name>A0A7V5UFR4_CALAY</name>
<proteinExistence type="predicted"/>
<accession>A0A7V5UFR4</accession>
<dbReference type="Proteomes" id="UP000886124">
    <property type="component" value="Unassembled WGS sequence"/>
</dbReference>
<evidence type="ECO:0000313" key="1">
    <source>
        <dbReference type="EMBL" id="HHJ53640.1"/>
    </source>
</evidence>
<dbReference type="SUPFAM" id="SSF48452">
    <property type="entry name" value="TPR-like"/>
    <property type="match status" value="1"/>
</dbReference>
<comment type="caution">
    <text evidence="1">The sequence shown here is derived from an EMBL/GenBank/DDBJ whole genome shotgun (WGS) entry which is preliminary data.</text>
</comment>
<dbReference type="Pfam" id="PF14559">
    <property type="entry name" value="TPR_19"/>
    <property type="match status" value="1"/>
</dbReference>
<dbReference type="Gene3D" id="1.25.40.10">
    <property type="entry name" value="Tetratricopeptide repeat domain"/>
    <property type="match status" value="1"/>
</dbReference>
<sequence length="311" mass="37448">MAATLWDHFEHLLDDAEKKFLEFQFTEAVELWQKYYAITAKVEYEKFIKEIVQLWDEERFSAIPSLTQLYRLFCELREKRQKKQISSFTFELYKRLLVNIYRERFRYMAQNEVSLEAGVFEYLSGAFESAVEKLQQVVEENQEELVARIFLGHTYMALKDSKQAIAILSQNLFLAADELQEEDLYLSQFKMLLGRLHTTTGSAREAMWLLTFESWYRNYLIIKEDLPFFRVIQQKETSERILQVKYYAYERYRHFVRSLFIAEYLRLYDKDNRGMLLEQVTNMARLDAALFERYRKKRKTPVNIEPKEGTS</sequence>
<reference evidence="1" key="1">
    <citation type="journal article" date="2020" name="mSystems">
        <title>Genome- and Community-Level Interaction Insights into Carbon Utilization and Element Cycling Functions of Hydrothermarchaeota in Hydrothermal Sediment.</title>
        <authorList>
            <person name="Zhou Z."/>
            <person name="Liu Y."/>
            <person name="Xu W."/>
            <person name="Pan J."/>
            <person name="Luo Z.H."/>
            <person name="Li M."/>
        </authorList>
    </citation>
    <scope>NUCLEOTIDE SEQUENCE [LARGE SCALE GENOMIC DNA]</scope>
    <source>
        <strain evidence="1">HyVt-527</strain>
    </source>
</reference>
<organism evidence="1">
    <name type="scientific">Caldithrix abyssi</name>
    <dbReference type="NCBI Taxonomy" id="187145"/>
    <lineage>
        <taxon>Bacteria</taxon>
        <taxon>Pseudomonadati</taxon>
        <taxon>Calditrichota</taxon>
        <taxon>Calditrichia</taxon>
        <taxon>Calditrichales</taxon>
        <taxon>Calditrichaceae</taxon>
        <taxon>Caldithrix</taxon>
    </lineage>
</organism>
<dbReference type="EMBL" id="DROD01000674">
    <property type="protein sequence ID" value="HHJ53640.1"/>
    <property type="molecule type" value="Genomic_DNA"/>
</dbReference>
<dbReference type="AlphaFoldDB" id="A0A7V5UFR4"/>
<dbReference type="InterPro" id="IPR011990">
    <property type="entry name" value="TPR-like_helical_dom_sf"/>
</dbReference>
<protein>
    <submittedName>
        <fullName evidence="1">Tetratricopeptide repeat protein</fullName>
    </submittedName>
</protein>
<gene>
    <name evidence="1" type="ORF">ENJ89_10630</name>
</gene>